<dbReference type="EMBL" id="ML995474">
    <property type="protein sequence ID" value="KAF2147471.1"/>
    <property type="molecule type" value="Genomic_DNA"/>
</dbReference>
<dbReference type="RefSeq" id="XP_033403179.1">
    <property type="nucleotide sequence ID" value="XM_033547149.1"/>
</dbReference>
<protein>
    <submittedName>
        <fullName evidence="1">Uncharacterized protein</fullName>
    </submittedName>
</protein>
<dbReference type="Proteomes" id="UP000799438">
    <property type="component" value="Unassembled WGS sequence"/>
</dbReference>
<evidence type="ECO:0000313" key="2">
    <source>
        <dbReference type="Proteomes" id="UP000799438"/>
    </source>
</evidence>
<accession>A0A6A6BXL0</accession>
<dbReference type="GeneID" id="54304656"/>
<organism evidence="1 2">
    <name type="scientific">Aplosporella prunicola CBS 121167</name>
    <dbReference type="NCBI Taxonomy" id="1176127"/>
    <lineage>
        <taxon>Eukaryota</taxon>
        <taxon>Fungi</taxon>
        <taxon>Dikarya</taxon>
        <taxon>Ascomycota</taxon>
        <taxon>Pezizomycotina</taxon>
        <taxon>Dothideomycetes</taxon>
        <taxon>Dothideomycetes incertae sedis</taxon>
        <taxon>Botryosphaeriales</taxon>
        <taxon>Aplosporellaceae</taxon>
        <taxon>Aplosporella</taxon>
    </lineage>
</organism>
<reference evidence="1" key="1">
    <citation type="journal article" date="2020" name="Stud. Mycol.">
        <title>101 Dothideomycetes genomes: a test case for predicting lifestyles and emergence of pathogens.</title>
        <authorList>
            <person name="Haridas S."/>
            <person name="Albert R."/>
            <person name="Binder M."/>
            <person name="Bloem J."/>
            <person name="Labutti K."/>
            <person name="Salamov A."/>
            <person name="Andreopoulos B."/>
            <person name="Baker S."/>
            <person name="Barry K."/>
            <person name="Bills G."/>
            <person name="Bluhm B."/>
            <person name="Cannon C."/>
            <person name="Castanera R."/>
            <person name="Culley D."/>
            <person name="Daum C."/>
            <person name="Ezra D."/>
            <person name="Gonzalez J."/>
            <person name="Henrissat B."/>
            <person name="Kuo A."/>
            <person name="Liang C."/>
            <person name="Lipzen A."/>
            <person name="Lutzoni F."/>
            <person name="Magnuson J."/>
            <person name="Mondo S."/>
            <person name="Nolan M."/>
            <person name="Ohm R."/>
            <person name="Pangilinan J."/>
            <person name="Park H.-J."/>
            <person name="Ramirez L."/>
            <person name="Alfaro M."/>
            <person name="Sun H."/>
            <person name="Tritt A."/>
            <person name="Yoshinaga Y."/>
            <person name="Zwiers L.-H."/>
            <person name="Turgeon B."/>
            <person name="Goodwin S."/>
            <person name="Spatafora J."/>
            <person name="Crous P."/>
            <person name="Grigoriev I."/>
        </authorList>
    </citation>
    <scope>NUCLEOTIDE SEQUENCE</scope>
    <source>
        <strain evidence="1">CBS 121167</strain>
    </source>
</reference>
<evidence type="ECO:0000313" key="1">
    <source>
        <dbReference type="EMBL" id="KAF2147471.1"/>
    </source>
</evidence>
<dbReference type="AlphaFoldDB" id="A0A6A6BXL0"/>
<sequence>MAGWLARGWRYRIAGAVVLVGLHTYGCYGTSYIGVRGEGGELVLLACAVTRLGTCCCCCCRCCWDMAVHGMADGRWQGGTVQLLGHIDMTQRTGRSRCC</sequence>
<keyword evidence="2" id="KW-1185">Reference proteome</keyword>
<name>A0A6A6BXL0_9PEZI</name>
<gene>
    <name evidence="1" type="ORF">K452DRAFT_7894</name>
</gene>
<proteinExistence type="predicted"/>